<feature type="domain" description="Protein kinase" evidence="3">
    <location>
        <begin position="32"/>
        <end position="343"/>
    </location>
</feature>
<dbReference type="Ensembl" id="ENSACDT00005016695.1">
    <property type="protein sequence ID" value="ENSACDP00005013857.1"/>
    <property type="gene ID" value="ENSACDG00005010183.1"/>
</dbReference>
<dbReference type="Proteomes" id="UP000694521">
    <property type="component" value="Unplaced"/>
</dbReference>
<comment type="similarity">
    <text evidence="1">Belongs to the protein kinase superfamily.</text>
</comment>
<dbReference type="InterPro" id="IPR011009">
    <property type="entry name" value="Kinase-like_dom_sf"/>
</dbReference>
<evidence type="ECO:0000313" key="5">
    <source>
        <dbReference type="Proteomes" id="UP000694521"/>
    </source>
</evidence>
<dbReference type="Gene3D" id="1.25.10.10">
    <property type="entry name" value="Leucine-rich Repeat Variant"/>
    <property type="match status" value="1"/>
</dbReference>
<reference evidence="4" key="2">
    <citation type="submission" date="2025-09" db="UniProtKB">
        <authorList>
            <consortium name="Ensembl"/>
        </authorList>
    </citation>
    <scope>IDENTIFICATION</scope>
</reference>
<dbReference type="InterPro" id="IPR000719">
    <property type="entry name" value="Prot_kinase_dom"/>
</dbReference>
<dbReference type="Gene3D" id="1.10.510.10">
    <property type="entry name" value="Transferase(Phosphotransferase) domain 1"/>
    <property type="match status" value="1"/>
</dbReference>
<dbReference type="FunFam" id="1.25.10.10:FF:000189">
    <property type="entry name" value="SCY1-like pseudokinase 2"/>
    <property type="match status" value="1"/>
</dbReference>
<dbReference type="CDD" id="cd14011">
    <property type="entry name" value="PK_SCY1_like"/>
    <property type="match status" value="1"/>
</dbReference>
<name>A0A8B9E058_ANSCY</name>
<dbReference type="AlphaFoldDB" id="A0A8B9E058"/>
<proteinExistence type="inferred from homology"/>
<feature type="compositionally biased region" description="Polar residues" evidence="2">
    <location>
        <begin position="556"/>
        <end position="586"/>
    </location>
</feature>
<dbReference type="PANTHER" id="PTHR12984:SF6">
    <property type="entry name" value="SCY1-LIKE PROTEIN 2"/>
    <property type="match status" value="1"/>
</dbReference>
<evidence type="ECO:0000256" key="1">
    <source>
        <dbReference type="ARBA" id="ARBA00038349"/>
    </source>
</evidence>
<dbReference type="InterPro" id="IPR051177">
    <property type="entry name" value="CIK-Related_Protein"/>
</dbReference>
<sequence length="856" mass="94690">MESMLNKLKSTVTKVTADVTSAVMGNPVTREFDVGRHIASGGNGLAWKIFNGTKKSTKQEVAVFVFDKKLIDKYQKFEKDQIIDSLKRGVQQLTRLRHPRLLTVQHPLEESRDCLAFCTEPVCASLANVLGSWDNLPSPLPSDIKEYKLYDVETKYGLLQVSEGLSFLHSSVKMVHGNVTPENIILNKSGAWKITGFDFCIQSTNPSEQELSRLSSSNLQNIPEEVREHVKLLLNVAPAVRPDADQMTKIPFFDDVGAVTLQYFDSLFQRDNLQKSQFFKGLPKVLPKLPKRVIIQRILPCLTSEFVNPDMVPFVLPNVLLIAEECTKEEYIRLILPDLGPVFKQQEPIQILLIFLQKMDLLLTKTPPDEIKNSVLPMVYRALEAPSIQIQELCLNIIPTFANLIDYPSMKNSLIPRIKNACLQTSSLAVRVNSLVCLGKILEYLDKWFVLDDILPFLQQIPSKEPAVLMGILGIYKCTFTHKKLGITKEQLAGKVLPHLIPLSIENNLNLNQFNSFICVIRDMLNRLEAEHKTKLEQLHVMQEQQKSLDIANQMNVSEEARSSSTSNQIDKVFNNTGTDLLTSGPDSKDNELSSKQKKASLTLEEKQKLAKEQEQAQKLKSQPPLKPQATAITPSVKQTKDLTDTLIDNMSSLTSHSINKAIVASSNSFSSVPSVGVGMGFSSPVDSTKRNVTTNGLNTTMGFQTAGFSMGSGPTTQNFFSGPSATGTTKMNIVPTANMPNYSPMSAASAISPLTQQNRPPDMSALDNLFGPQKPKVSMKQLAQQKSNQWVNQFVPPQGSPSVSSSVMGPQMNMIGQPGFGIQGNPFFAPQNFAQPANTMTNSSSASNDLKDLFG</sequence>
<dbReference type="FunFam" id="3.30.200.20:FF:000179">
    <property type="entry name" value="SCY1 like pseudokinase 2"/>
    <property type="match status" value="1"/>
</dbReference>
<dbReference type="PANTHER" id="PTHR12984">
    <property type="entry name" value="SCY1-RELATED S/T PROTEIN KINASE-LIKE"/>
    <property type="match status" value="1"/>
</dbReference>
<dbReference type="GO" id="GO:0005524">
    <property type="term" value="F:ATP binding"/>
    <property type="evidence" value="ECO:0007669"/>
    <property type="project" value="InterPro"/>
</dbReference>
<keyword evidence="5" id="KW-1185">Reference proteome</keyword>
<feature type="region of interest" description="Disordered" evidence="2">
    <location>
        <begin position="556"/>
        <end position="632"/>
    </location>
</feature>
<protein>
    <submittedName>
        <fullName evidence="4">SCY1 like pseudokinase 2</fullName>
    </submittedName>
</protein>
<accession>A0A8B9E058</accession>
<dbReference type="SMART" id="SM00220">
    <property type="entry name" value="S_TKc"/>
    <property type="match status" value="1"/>
</dbReference>
<evidence type="ECO:0000259" key="3">
    <source>
        <dbReference type="PROSITE" id="PS50011"/>
    </source>
</evidence>
<dbReference type="Gene3D" id="3.30.200.20">
    <property type="entry name" value="Phosphorylase Kinase, domain 1"/>
    <property type="match status" value="1"/>
</dbReference>
<dbReference type="GO" id="GO:0004672">
    <property type="term" value="F:protein kinase activity"/>
    <property type="evidence" value="ECO:0007669"/>
    <property type="project" value="InterPro"/>
</dbReference>
<feature type="compositionally biased region" description="Basic and acidic residues" evidence="2">
    <location>
        <begin position="604"/>
        <end position="618"/>
    </location>
</feature>
<feature type="region of interest" description="Disordered" evidence="2">
    <location>
        <begin position="828"/>
        <end position="856"/>
    </location>
</feature>
<feature type="compositionally biased region" description="Low complexity" evidence="2">
    <location>
        <begin position="838"/>
        <end position="849"/>
    </location>
</feature>
<reference evidence="4" key="1">
    <citation type="submission" date="2025-08" db="UniProtKB">
        <authorList>
            <consortium name="Ensembl"/>
        </authorList>
    </citation>
    <scope>IDENTIFICATION</scope>
</reference>
<dbReference type="SUPFAM" id="SSF48371">
    <property type="entry name" value="ARM repeat"/>
    <property type="match status" value="1"/>
</dbReference>
<evidence type="ECO:0000256" key="2">
    <source>
        <dbReference type="SAM" id="MobiDB-lite"/>
    </source>
</evidence>
<dbReference type="InterPro" id="IPR016024">
    <property type="entry name" value="ARM-type_fold"/>
</dbReference>
<dbReference type="Pfam" id="PF00069">
    <property type="entry name" value="Pkinase"/>
    <property type="match status" value="1"/>
</dbReference>
<dbReference type="SUPFAM" id="SSF56112">
    <property type="entry name" value="Protein kinase-like (PK-like)"/>
    <property type="match status" value="1"/>
</dbReference>
<organism evidence="4 5">
    <name type="scientific">Anser cygnoides</name>
    <name type="common">Swan goose</name>
    <dbReference type="NCBI Taxonomy" id="8845"/>
    <lineage>
        <taxon>Eukaryota</taxon>
        <taxon>Metazoa</taxon>
        <taxon>Chordata</taxon>
        <taxon>Craniata</taxon>
        <taxon>Vertebrata</taxon>
        <taxon>Euteleostomi</taxon>
        <taxon>Archelosauria</taxon>
        <taxon>Archosauria</taxon>
        <taxon>Dinosauria</taxon>
        <taxon>Saurischia</taxon>
        <taxon>Theropoda</taxon>
        <taxon>Coelurosauria</taxon>
        <taxon>Aves</taxon>
        <taxon>Neognathae</taxon>
        <taxon>Galloanserae</taxon>
        <taxon>Anseriformes</taxon>
        <taxon>Anatidae</taxon>
        <taxon>Anserinae</taxon>
        <taxon>Anser</taxon>
    </lineage>
</organism>
<evidence type="ECO:0000313" key="4">
    <source>
        <dbReference type="Ensembl" id="ENSACDP00005013857.1"/>
    </source>
</evidence>
<dbReference type="InterPro" id="IPR011989">
    <property type="entry name" value="ARM-like"/>
</dbReference>
<dbReference type="PROSITE" id="PS50011">
    <property type="entry name" value="PROTEIN_KINASE_DOM"/>
    <property type="match status" value="1"/>
</dbReference>